<evidence type="ECO:0000313" key="3">
    <source>
        <dbReference type="Proteomes" id="UP000294513"/>
    </source>
</evidence>
<dbReference type="EMBL" id="SMKU01000024">
    <property type="protein sequence ID" value="TDD93943.1"/>
    <property type="molecule type" value="Genomic_DNA"/>
</dbReference>
<dbReference type="Gene3D" id="1.25.40.10">
    <property type="entry name" value="Tetratricopeptide repeat domain"/>
    <property type="match status" value="1"/>
</dbReference>
<dbReference type="Pfam" id="PF12770">
    <property type="entry name" value="CHAT"/>
    <property type="match status" value="1"/>
</dbReference>
<name>A0A4R5C747_9ACTN</name>
<protein>
    <submittedName>
        <fullName evidence="2">CHAT domain-containing protein</fullName>
    </submittedName>
</protein>
<dbReference type="RefSeq" id="WP_131890484.1">
    <property type="nucleotide sequence ID" value="NZ_SMKU01000024.1"/>
</dbReference>
<reference evidence="2 3" key="1">
    <citation type="submission" date="2019-03" db="EMBL/GenBank/DDBJ databases">
        <title>Draft genome sequences of novel Actinobacteria.</title>
        <authorList>
            <person name="Sahin N."/>
            <person name="Ay H."/>
            <person name="Saygin H."/>
        </authorList>
    </citation>
    <scope>NUCLEOTIDE SEQUENCE [LARGE SCALE GENOMIC DNA]</scope>
    <source>
        <strain evidence="2 3">H3C3</strain>
    </source>
</reference>
<evidence type="ECO:0000313" key="2">
    <source>
        <dbReference type="EMBL" id="TDD93943.1"/>
    </source>
</evidence>
<sequence>MMQITPNDPVGRHVIEAGLCFEAGDVDGCDNAYGKAVQESADRPSLREEVQEDHVSSLMELGKRALALTRCEEYLDECPPGPLGLRVLRAEILTALGDPARADAEALAISRDERELSEEQVARLHRVRGLALANDGRRDQATRYLAAARKRFEELRLAERLAQLNEEIDVLLRREGYITAAIDRPPETVPDHLFRAEELRHEGRYEEALRTLVDALDLPDLEPALYWPVVREMAVLARALRRPDLVERLKPRLWEAAGQAPEPQAAWAEADSLLEPGASKDGPVARRFDARIEHIRRLLDDKRLVDAEKDLREVRDRAASPREIALWHLAAAEVEWFRGMSSPGDAAPLHECAGHAAQAVDHARTDTLLEVRIEALRILGHVFAELGLPDSDDRAVDYWAQAHRLEEEIATRQPADLFRIPMLRAARDEHDERVRMALERTQGLETPTASGIAVALEAARGALILPQILPADAHRARDLPRPSDWSGARRWVSGMAAVLPRDQAAWLIHATPHRVHHVIVSRELLLHAYVDSDRHALYEAIDDLARCWDSPETLEESVADGEFDRRLAEVALRLGVGKVTGRLPEHVRRLAAVAGNEVSNVPLAALPLPDEGGPLGLRYALSDLPCLSALAPLRERSLGLRGDNVLLVQPRDDLTPARAPARSLLSGPDATLAGLREALATHRHQIVRIDSHGIYGDDATRSIIGLSPPGAEGHLHFERLEKMDLRGCGTFLLGACESGMAQRLGRDERRGFVRAAFNAGAASVVAARWIAPDRPAAKLLDRLQRHLRALPRDLALLAAMRDVCAMDHEVPYPRNPSRWACWTLYGDSGPQTKAGPLRQRMRRLHGGRSRDALAPQRPA</sequence>
<comment type="caution">
    <text evidence="2">The sequence shown here is derived from an EMBL/GenBank/DDBJ whole genome shotgun (WGS) entry which is preliminary data.</text>
</comment>
<accession>A0A4R5C747</accession>
<dbReference type="SUPFAM" id="SSF48452">
    <property type="entry name" value="TPR-like"/>
    <property type="match status" value="1"/>
</dbReference>
<dbReference type="AlphaFoldDB" id="A0A4R5C747"/>
<organism evidence="2 3">
    <name type="scientific">Actinomadura rubrisoli</name>
    <dbReference type="NCBI Taxonomy" id="2530368"/>
    <lineage>
        <taxon>Bacteria</taxon>
        <taxon>Bacillati</taxon>
        <taxon>Actinomycetota</taxon>
        <taxon>Actinomycetes</taxon>
        <taxon>Streptosporangiales</taxon>
        <taxon>Thermomonosporaceae</taxon>
        <taxon>Actinomadura</taxon>
    </lineage>
</organism>
<gene>
    <name evidence="2" type="ORF">E1298_07955</name>
</gene>
<proteinExistence type="predicted"/>
<dbReference type="InterPro" id="IPR024983">
    <property type="entry name" value="CHAT_dom"/>
</dbReference>
<dbReference type="InterPro" id="IPR011990">
    <property type="entry name" value="TPR-like_helical_dom_sf"/>
</dbReference>
<dbReference type="Proteomes" id="UP000294513">
    <property type="component" value="Unassembled WGS sequence"/>
</dbReference>
<evidence type="ECO:0000259" key="1">
    <source>
        <dbReference type="Pfam" id="PF12770"/>
    </source>
</evidence>
<feature type="domain" description="CHAT" evidence="1">
    <location>
        <begin position="584"/>
        <end position="827"/>
    </location>
</feature>
<keyword evidence="3" id="KW-1185">Reference proteome</keyword>
<dbReference type="OrthoDB" id="3646878at2"/>